<dbReference type="STRING" id="1217970.SAMN05444002_2941"/>
<keyword evidence="2" id="KW-1185">Reference proteome</keyword>
<proteinExistence type="predicted"/>
<dbReference type="OrthoDB" id="7874985at2"/>
<dbReference type="RefSeq" id="WP_074256899.1">
    <property type="nucleotide sequence ID" value="NZ_FSRL01000001.1"/>
</dbReference>
<dbReference type="EMBL" id="FSRL01000001">
    <property type="protein sequence ID" value="SIO12972.1"/>
    <property type="molecule type" value="Genomic_DNA"/>
</dbReference>
<dbReference type="Proteomes" id="UP000184932">
    <property type="component" value="Unassembled WGS sequence"/>
</dbReference>
<gene>
    <name evidence="1" type="ORF">SAMN05444002_2941</name>
</gene>
<protein>
    <submittedName>
        <fullName evidence="1">Uncharacterized protein</fullName>
    </submittedName>
</protein>
<evidence type="ECO:0000313" key="2">
    <source>
        <dbReference type="Proteomes" id="UP000184932"/>
    </source>
</evidence>
<organism evidence="1 2">
    <name type="scientific">Vannielia litorea</name>
    <dbReference type="NCBI Taxonomy" id="1217970"/>
    <lineage>
        <taxon>Bacteria</taxon>
        <taxon>Pseudomonadati</taxon>
        <taxon>Pseudomonadota</taxon>
        <taxon>Alphaproteobacteria</taxon>
        <taxon>Rhodobacterales</taxon>
        <taxon>Paracoccaceae</taxon>
        <taxon>Vannielia</taxon>
    </lineage>
</organism>
<name>A0A1N6GZV1_9RHOB</name>
<dbReference type="PROSITE" id="PS51257">
    <property type="entry name" value="PROKAR_LIPOPROTEIN"/>
    <property type="match status" value="1"/>
</dbReference>
<sequence>MLRWVICVGLAGSLAACTGANHLGNPLLLPVRGVAAGLENAAYGKRRAAVKAWIIEQEAAMRAERFEGPVTGALLAELPEAARAQARADLKDAARHGDFAERATVAFMVHRG</sequence>
<accession>A0A1N6GZV1</accession>
<dbReference type="AlphaFoldDB" id="A0A1N6GZV1"/>
<reference evidence="2" key="1">
    <citation type="submission" date="2016-11" db="EMBL/GenBank/DDBJ databases">
        <authorList>
            <person name="Varghese N."/>
            <person name="Submissions S."/>
        </authorList>
    </citation>
    <scope>NUCLEOTIDE SEQUENCE [LARGE SCALE GENOMIC DNA]</scope>
    <source>
        <strain evidence="2">DSM 29440</strain>
    </source>
</reference>
<evidence type="ECO:0000313" key="1">
    <source>
        <dbReference type="EMBL" id="SIO12972.1"/>
    </source>
</evidence>